<evidence type="ECO:0000313" key="1">
    <source>
        <dbReference type="EMBL" id="SVB30829.1"/>
    </source>
</evidence>
<dbReference type="AlphaFoldDB" id="A0A382CYA1"/>
<protein>
    <submittedName>
        <fullName evidence="1">Uncharacterized protein</fullName>
    </submittedName>
</protein>
<dbReference type="EMBL" id="UINC01036602">
    <property type="protein sequence ID" value="SVB30829.1"/>
    <property type="molecule type" value="Genomic_DNA"/>
</dbReference>
<proteinExistence type="predicted"/>
<name>A0A382CYA1_9ZZZZ</name>
<organism evidence="1">
    <name type="scientific">marine metagenome</name>
    <dbReference type="NCBI Taxonomy" id="408172"/>
    <lineage>
        <taxon>unclassified sequences</taxon>
        <taxon>metagenomes</taxon>
        <taxon>ecological metagenomes</taxon>
    </lineage>
</organism>
<accession>A0A382CYA1</accession>
<sequence length="63" mass="6722">MSDPFYVAKADVGRLSGVRRRAVLEDSTQIDFGVHGPIKAHYGLHDEPDLPLAVDYVVAAAGG</sequence>
<gene>
    <name evidence="1" type="ORF">METZ01_LOCUS183683</name>
</gene>
<reference evidence="1" key="1">
    <citation type="submission" date="2018-05" db="EMBL/GenBank/DDBJ databases">
        <authorList>
            <person name="Lanie J.A."/>
            <person name="Ng W.-L."/>
            <person name="Kazmierczak K.M."/>
            <person name="Andrzejewski T.M."/>
            <person name="Davidsen T.M."/>
            <person name="Wayne K.J."/>
            <person name="Tettelin H."/>
            <person name="Glass J.I."/>
            <person name="Rusch D."/>
            <person name="Podicherti R."/>
            <person name="Tsui H.-C.T."/>
            <person name="Winkler M.E."/>
        </authorList>
    </citation>
    <scope>NUCLEOTIDE SEQUENCE</scope>
</reference>